<gene>
    <name evidence="1" type="ORF">NECAME_15774</name>
</gene>
<organism evidence="1 2">
    <name type="scientific">Necator americanus</name>
    <name type="common">Human hookworm</name>
    <dbReference type="NCBI Taxonomy" id="51031"/>
    <lineage>
        <taxon>Eukaryota</taxon>
        <taxon>Metazoa</taxon>
        <taxon>Ecdysozoa</taxon>
        <taxon>Nematoda</taxon>
        <taxon>Chromadorea</taxon>
        <taxon>Rhabditida</taxon>
        <taxon>Rhabditina</taxon>
        <taxon>Rhabditomorpha</taxon>
        <taxon>Strongyloidea</taxon>
        <taxon>Ancylostomatidae</taxon>
        <taxon>Bunostominae</taxon>
        <taxon>Necator</taxon>
    </lineage>
</organism>
<dbReference type="KEGG" id="nai:NECAME_15774"/>
<proteinExistence type="predicted"/>
<keyword evidence="2" id="KW-1185">Reference proteome</keyword>
<dbReference type="AlphaFoldDB" id="W2SIF4"/>
<evidence type="ECO:0000313" key="1">
    <source>
        <dbReference type="EMBL" id="ETN68537.1"/>
    </source>
</evidence>
<accession>W2SIF4</accession>
<protein>
    <submittedName>
        <fullName evidence="1">Uncharacterized protein</fullName>
    </submittedName>
</protein>
<sequence>MLRYLSTEEIAPVYINDQNLSMKIHFNARYIPETREIINWIYKSNRFIVQPQEKQEKLCNGIV</sequence>
<reference evidence="2" key="1">
    <citation type="journal article" date="2014" name="Nat. Genet.">
        <title>Genome of the human hookworm Necator americanus.</title>
        <authorList>
            <person name="Tang Y.T."/>
            <person name="Gao X."/>
            <person name="Rosa B.A."/>
            <person name="Abubucker S."/>
            <person name="Hallsworth-Pepin K."/>
            <person name="Martin J."/>
            <person name="Tyagi R."/>
            <person name="Heizer E."/>
            <person name="Zhang X."/>
            <person name="Bhonagiri-Palsikar V."/>
            <person name="Minx P."/>
            <person name="Warren W.C."/>
            <person name="Wang Q."/>
            <person name="Zhan B."/>
            <person name="Hotez P.J."/>
            <person name="Sternberg P.W."/>
            <person name="Dougall A."/>
            <person name="Gaze S.T."/>
            <person name="Mulvenna J."/>
            <person name="Sotillo J."/>
            <person name="Ranganathan S."/>
            <person name="Rabelo E.M."/>
            <person name="Wilson R.K."/>
            <person name="Felgner P.L."/>
            <person name="Bethony J."/>
            <person name="Hawdon J.M."/>
            <person name="Gasser R.B."/>
            <person name="Loukas A."/>
            <person name="Mitreva M."/>
        </authorList>
    </citation>
    <scope>NUCLEOTIDE SEQUENCE [LARGE SCALE GENOMIC DNA]</scope>
</reference>
<name>W2SIF4_NECAM</name>
<dbReference type="EMBL" id="KI669249">
    <property type="protein sequence ID" value="ETN68537.1"/>
    <property type="molecule type" value="Genomic_DNA"/>
</dbReference>
<evidence type="ECO:0000313" key="2">
    <source>
        <dbReference type="Proteomes" id="UP000053676"/>
    </source>
</evidence>
<dbReference type="Proteomes" id="UP000053676">
    <property type="component" value="Unassembled WGS sequence"/>
</dbReference>